<reference evidence="1 2" key="2">
    <citation type="submission" date="2015-02" db="EMBL/GenBank/DDBJ databases">
        <title>The complete genome of Sphingomonas hengshuiensis sp. WHSC-8 isolated from soil of Hengshui Lake.</title>
        <authorList>
            <person name="Wei S."/>
            <person name="Guo J."/>
            <person name="Su C."/>
            <person name="Wu R."/>
            <person name="Zhang Z."/>
            <person name="Liang K."/>
            <person name="Li H."/>
            <person name="Wang T."/>
            <person name="Liu H."/>
            <person name="Zhang C."/>
            <person name="Li Z."/>
            <person name="Wang Q."/>
            <person name="Meng J."/>
        </authorList>
    </citation>
    <scope>NUCLEOTIDE SEQUENCE [LARGE SCALE GENOMIC DNA]</scope>
    <source>
        <strain evidence="1 2">WHSC-8</strain>
    </source>
</reference>
<dbReference type="AlphaFoldDB" id="A0A7U4JA16"/>
<evidence type="ECO:0000313" key="2">
    <source>
        <dbReference type="Proteomes" id="UP000032300"/>
    </source>
</evidence>
<reference evidence="1 2" key="1">
    <citation type="journal article" date="2015" name="Int. J. Syst. Evol. Microbiol.">
        <title>Sphingomonas hengshuiensis sp. nov., isolated from lake wetland.</title>
        <authorList>
            <person name="Wei S."/>
            <person name="Wang T."/>
            <person name="Liu H."/>
            <person name="Zhang C."/>
            <person name="Guo J."/>
            <person name="Wang Q."/>
            <person name="Liang K."/>
            <person name="Zhang Z."/>
        </authorList>
    </citation>
    <scope>NUCLEOTIDE SEQUENCE [LARGE SCALE GENOMIC DNA]</scope>
    <source>
        <strain evidence="1 2">WHSC-8</strain>
    </source>
</reference>
<organism evidence="1 2">
    <name type="scientific">Sphingomonas hengshuiensis</name>
    <dbReference type="NCBI Taxonomy" id="1609977"/>
    <lineage>
        <taxon>Bacteria</taxon>
        <taxon>Pseudomonadati</taxon>
        <taxon>Pseudomonadota</taxon>
        <taxon>Alphaproteobacteria</taxon>
        <taxon>Sphingomonadales</taxon>
        <taxon>Sphingomonadaceae</taxon>
        <taxon>Sphingomonas</taxon>
    </lineage>
</organism>
<sequence length="124" mass="13221">MTPAQSALLDQRREERLAHGFLAEETEATRRVGALFVEISRIDAHPEQPAEVIRGYFDDVLRASATDATVIWAEPGGVATGARYAYVLSGGRATGGGRRIAGLVHPGIEVQGRVVLPASVVVED</sequence>
<name>A0A7U4JA16_9SPHN</name>
<proteinExistence type="predicted"/>
<keyword evidence="2" id="KW-1185">Reference proteome</keyword>
<protein>
    <submittedName>
        <fullName evidence="1">Uncharacterized protein</fullName>
    </submittedName>
</protein>
<dbReference type="Proteomes" id="UP000032300">
    <property type="component" value="Chromosome"/>
</dbReference>
<dbReference type="EMBL" id="CP010836">
    <property type="protein sequence ID" value="AJP72994.1"/>
    <property type="molecule type" value="Genomic_DNA"/>
</dbReference>
<dbReference type="KEGG" id="sphi:TS85_16125"/>
<accession>A0A7U4JA16</accession>
<gene>
    <name evidence="1" type="ORF">TS85_16125</name>
</gene>
<evidence type="ECO:0000313" key="1">
    <source>
        <dbReference type="EMBL" id="AJP72994.1"/>
    </source>
</evidence>